<gene>
    <name evidence="1" type="ORF">ERS132457_00820</name>
</gene>
<dbReference type="Proteomes" id="UP000069831">
    <property type="component" value="Unassembled WGS sequence"/>
</dbReference>
<accession>A0A116N341</accession>
<organism evidence="1 2">
    <name type="scientific">Streptococcus suis</name>
    <dbReference type="NCBI Taxonomy" id="1307"/>
    <lineage>
        <taxon>Bacteria</taxon>
        <taxon>Bacillati</taxon>
        <taxon>Bacillota</taxon>
        <taxon>Bacilli</taxon>
        <taxon>Lactobacillales</taxon>
        <taxon>Streptococcaceae</taxon>
        <taxon>Streptococcus</taxon>
    </lineage>
</organism>
<sequence length="394" mass="46317">MSSEKSYLGEFTFTNEAVSSEFESLIDEVSGLKTERLVIKSINLPYIEMGYSPGEGLKIITWNRRKNNPLGEFLGLDLNNLSELKNFIQKYGFIYPISQEKYCPVDIEELHSIQERLKAFINLINNQNKSQIEYRELFDSTLYLLLRKYSTTTYKKSKFLPTNSALQNQLDAAVTPLTKDHSAVKTVSVERQAQLRLSRYSESLNKMVEFDLLDAQQIMQDEKTPHWCKRIFNLFYSLDNLDFTDELNKKIDFLFGCICLLNPFYSEQVKIKETFSAAIYEDIEALPHFTEYLLEVSKITIREEFERMLDDIHFTYNTETMAPDWKLPSLISALYFSIYYKNSKNVIYRVCQNDYCKQYFEVSSTNSTKRHCSDNCRDSKNARIMRQRKKQENN</sequence>
<protein>
    <recommendedName>
        <fullName evidence="3">CGNR zinc finger domain-containing protein</fullName>
    </recommendedName>
</protein>
<reference evidence="1 2" key="1">
    <citation type="submission" date="2016-02" db="EMBL/GenBank/DDBJ databases">
        <authorList>
            <consortium name="Pathogen Informatics"/>
        </authorList>
    </citation>
    <scope>NUCLEOTIDE SEQUENCE [LARGE SCALE GENOMIC DNA]</scope>
    <source>
        <strain evidence="1 2">LSS95</strain>
    </source>
</reference>
<dbReference type="RefSeq" id="WP_044753229.1">
    <property type="nucleotide sequence ID" value="NZ_CEEK01000003.1"/>
</dbReference>
<evidence type="ECO:0008006" key="3">
    <source>
        <dbReference type="Google" id="ProtNLM"/>
    </source>
</evidence>
<evidence type="ECO:0000313" key="1">
    <source>
        <dbReference type="EMBL" id="CYV75801.1"/>
    </source>
</evidence>
<dbReference type="EMBL" id="FIIR01000006">
    <property type="protein sequence ID" value="CYV75801.1"/>
    <property type="molecule type" value="Genomic_DNA"/>
</dbReference>
<name>A0A116N341_STRSU</name>
<dbReference type="AlphaFoldDB" id="A0A116N341"/>
<evidence type="ECO:0000313" key="2">
    <source>
        <dbReference type="Proteomes" id="UP000069831"/>
    </source>
</evidence>
<proteinExistence type="predicted"/>